<dbReference type="Proteomes" id="UP000265566">
    <property type="component" value="Chromosome 2"/>
</dbReference>
<feature type="transmembrane region" description="Helical" evidence="1">
    <location>
        <begin position="118"/>
        <end position="139"/>
    </location>
</feature>
<evidence type="ECO:0000313" key="2">
    <source>
        <dbReference type="EMBL" id="RHN72314.1"/>
    </source>
</evidence>
<gene>
    <name evidence="2" type="ORF">MtrunA17_Chr2g0286321</name>
</gene>
<keyword evidence="1" id="KW-0812">Transmembrane</keyword>
<dbReference type="Gramene" id="rna8012">
    <property type="protein sequence ID" value="RHN72314.1"/>
    <property type="gene ID" value="gene8012"/>
</dbReference>
<keyword evidence="1" id="KW-1133">Transmembrane helix</keyword>
<name>A0A396J660_MEDTR</name>
<proteinExistence type="predicted"/>
<feature type="transmembrane region" description="Helical" evidence="1">
    <location>
        <begin position="21"/>
        <end position="40"/>
    </location>
</feature>
<keyword evidence="1" id="KW-0472">Membrane</keyword>
<comment type="caution">
    <text evidence="2">The sequence shown here is derived from an EMBL/GenBank/DDBJ whole genome shotgun (WGS) entry which is preliminary data.</text>
</comment>
<organism evidence="2">
    <name type="scientific">Medicago truncatula</name>
    <name type="common">Barrel medic</name>
    <name type="synonym">Medicago tribuloides</name>
    <dbReference type="NCBI Taxonomy" id="3880"/>
    <lineage>
        <taxon>Eukaryota</taxon>
        <taxon>Viridiplantae</taxon>
        <taxon>Streptophyta</taxon>
        <taxon>Embryophyta</taxon>
        <taxon>Tracheophyta</taxon>
        <taxon>Spermatophyta</taxon>
        <taxon>Magnoliopsida</taxon>
        <taxon>eudicotyledons</taxon>
        <taxon>Gunneridae</taxon>
        <taxon>Pentapetalae</taxon>
        <taxon>rosids</taxon>
        <taxon>fabids</taxon>
        <taxon>Fabales</taxon>
        <taxon>Fabaceae</taxon>
        <taxon>Papilionoideae</taxon>
        <taxon>50 kb inversion clade</taxon>
        <taxon>NPAAA clade</taxon>
        <taxon>Hologalegina</taxon>
        <taxon>IRL clade</taxon>
        <taxon>Trifolieae</taxon>
        <taxon>Medicago</taxon>
    </lineage>
</organism>
<accession>A0A396J660</accession>
<dbReference type="EMBL" id="PSQE01000002">
    <property type="protein sequence ID" value="RHN72314.1"/>
    <property type="molecule type" value="Genomic_DNA"/>
</dbReference>
<evidence type="ECO:0000256" key="1">
    <source>
        <dbReference type="SAM" id="Phobius"/>
    </source>
</evidence>
<protein>
    <recommendedName>
        <fullName evidence="3">Transmembrane protein</fullName>
    </recommendedName>
</protein>
<reference evidence="2" key="1">
    <citation type="journal article" date="2018" name="Nat. Plants">
        <title>Whole-genome landscape of Medicago truncatula symbiotic genes.</title>
        <authorList>
            <person name="Pecrix Y."/>
            <person name="Gamas P."/>
            <person name="Carrere S."/>
        </authorList>
    </citation>
    <scope>NUCLEOTIDE SEQUENCE</scope>
    <source>
        <tissue evidence="2">Leaves</tissue>
    </source>
</reference>
<dbReference type="AlphaFoldDB" id="A0A396J660"/>
<sequence>MHDAQKKKKVNNPNLSQENSIGLLCTLFSFSSANFFSSSVSAAPSALIFSSFFIDAWSSFFSTSAEGSSTTSSSFFPSSFIFSIASPSLTSLAASSLFSSTPASLTLSISFCSSAAELVLSTLLFMSLVSVSFSLKVTLDFLRWRMVVLSEATSCLDFPQPILLIYLIKYKYSTFV</sequence>
<evidence type="ECO:0008006" key="3">
    <source>
        <dbReference type="Google" id="ProtNLM"/>
    </source>
</evidence>